<dbReference type="RefSeq" id="WP_114811833.1">
    <property type="nucleotide sequence ID" value="NZ_CP139965.1"/>
</dbReference>
<feature type="domain" description="HTH araC/xylS-type" evidence="5">
    <location>
        <begin position="189"/>
        <end position="286"/>
    </location>
</feature>
<name>A0ABZ0WPV0_9BURK</name>
<keyword evidence="7" id="KW-1185">Reference proteome</keyword>
<keyword evidence="4" id="KW-0804">Transcription</keyword>
<accession>A0ABZ0WPV0</accession>
<dbReference type="InterPro" id="IPR050204">
    <property type="entry name" value="AraC_XylS_family_regulators"/>
</dbReference>
<gene>
    <name evidence="6" type="ORF">U0042_06565</name>
</gene>
<dbReference type="SUPFAM" id="SSF46689">
    <property type="entry name" value="Homeodomain-like"/>
    <property type="match status" value="2"/>
</dbReference>
<organism evidence="6 7">
    <name type="scientific">Paraburkholderia kururiensis</name>
    <dbReference type="NCBI Taxonomy" id="984307"/>
    <lineage>
        <taxon>Bacteria</taxon>
        <taxon>Pseudomonadati</taxon>
        <taxon>Pseudomonadota</taxon>
        <taxon>Betaproteobacteria</taxon>
        <taxon>Burkholderiales</taxon>
        <taxon>Burkholderiaceae</taxon>
        <taxon>Paraburkholderia</taxon>
    </lineage>
</organism>
<dbReference type="PANTHER" id="PTHR46796">
    <property type="entry name" value="HTH-TYPE TRANSCRIPTIONAL ACTIVATOR RHAS-RELATED"/>
    <property type="match status" value="1"/>
</dbReference>
<dbReference type="Pfam" id="PF12833">
    <property type="entry name" value="HTH_18"/>
    <property type="match status" value="1"/>
</dbReference>
<dbReference type="PANTHER" id="PTHR46796:SF2">
    <property type="entry name" value="TRANSCRIPTIONAL REGULATORY PROTEIN"/>
    <property type="match status" value="1"/>
</dbReference>
<dbReference type="InterPro" id="IPR018060">
    <property type="entry name" value="HTH_AraC"/>
</dbReference>
<dbReference type="Pfam" id="PF02311">
    <property type="entry name" value="AraC_binding"/>
    <property type="match status" value="1"/>
</dbReference>
<protein>
    <submittedName>
        <fullName evidence="6">AraC family transcriptional regulator</fullName>
    </submittedName>
</protein>
<evidence type="ECO:0000256" key="1">
    <source>
        <dbReference type="ARBA" id="ARBA00023015"/>
    </source>
</evidence>
<dbReference type="Gene3D" id="1.10.10.60">
    <property type="entry name" value="Homeodomain-like"/>
    <property type="match status" value="1"/>
</dbReference>
<dbReference type="InterPro" id="IPR009057">
    <property type="entry name" value="Homeodomain-like_sf"/>
</dbReference>
<evidence type="ECO:0000313" key="6">
    <source>
        <dbReference type="EMBL" id="WQD79361.1"/>
    </source>
</evidence>
<dbReference type="Proteomes" id="UP001325479">
    <property type="component" value="Chromosome"/>
</dbReference>
<proteinExistence type="predicted"/>
<sequence length="290" mass="32064">MTTHTNAHALPQHDATTPKFWRDAALPFVEARSVQDGRKVCYTRHTHDTFSIGAVTGGRSTYLNGAKGKSLEPIGAGAVVVVNPEELHACNPVADEAWSYCMIYVDVPWLTNLQHELGFSHNLGYRGFATTWTTAPHLYAGVNRLYATLTDPHGDPLHKHGAVLDFFADLHRALNPAPSRADEANHKPLRAADYIRENCTRALRLDEICAAADLSPSYLIRAFKQHYGMTPHAWLVNRRVDYSRAQLKRGRAIADVAIDAGFADQAHLQRAFRQYVAATPGQYRGAARAG</sequence>
<evidence type="ECO:0000256" key="2">
    <source>
        <dbReference type="ARBA" id="ARBA00023125"/>
    </source>
</evidence>
<dbReference type="InterPro" id="IPR037923">
    <property type="entry name" value="HTH-like"/>
</dbReference>
<dbReference type="EMBL" id="CP139965">
    <property type="protein sequence ID" value="WQD79361.1"/>
    <property type="molecule type" value="Genomic_DNA"/>
</dbReference>
<keyword evidence="3" id="KW-0010">Activator</keyword>
<dbReference type="SUPFAM" id="SSF51215">
    <property type="entry name" value="Regulatory protein AraC"/>
    <property type="match status" value="1"/>
</dbReference>
<dbReference type="PROSITE" id="PS01124">
    <property type="entry name" value="HTH_ARAC_FAMILY_2"/>
    <property type="match status" value="1"/>
</dbReference>
<evidence type="ECO:0000259" key="5">
    <source>
        <dbReference type="PROSITE" id="PS01124"/>
    </source>
</evidence>
<evidence type="ECO:0000256" key="4">
    <source>
        <dbReference type="ARBA" id="ARBA00023163"/>
    </source>
</evidence>
<evidence type="ECO:0000313" key="7">
    <source>
        <dbReference type="Proteomes" id="UP001325479"/>
    </source>
</evidence>
<dbReference type="PROSITE" id="PS00041">
    <property type="entry name" value="HTH_ARAC_FAMILY_1"/>
    <property type="match status" value="1"/>
</dbReference>
<dbReference type="InterPro" id="IPR003313">
    <property type="entry name" value="AraC-bd"/>
</dbReference>
<dbReference type="InterPro" id="IPR018062">
    <property type="entry name" value="HTH_AraC-typ_CS"/>
</dbReference>
<reference evidence="6 7" key="1">
    <citation type="submission" date="2023-12" db="EMBL/GenBank/DDBJ databases">
        <title>Genome sequencing and assembly of bacterial species from a model synthetic community.</title>
        <authorList>
            <person name="Hogle S.L."/>
        </authorList>
    </citation>
    <scope>NUCLEOTIDE SEQUENCE [LARGE SCALE GENOMIC DNA]</scope>
    <source>
        <strain evidence="6 7">HAMBI 2494</strain>
    </source>
</reference>
<evidence type="ECO:0000256" key="3">
    <source>
        <dbReference type="ARBA" id="ARBA00023159"/>
    </source>
</evidence>
<keyword evidence="1" id="KW-0805">Transcription regulation</keyword>
<keyword evidence="2" id="KW-0238">DNA-binding</keyword>
<dbReference type="SMART" id="SM00342">
    <property type="entry name" value="HTH_ARAC"/>
    <property type="match status" value="1"/>
</dbReference>